<evidence type="ECO:0000256" key="1">
    <source>
        <dbReference type="SAM" id="Phobius"/>
    </source>
</evidence>
<keyword evidence="1" id="KW-0812">Transmembrane</keyword>
<dbReference type="Proteomes" id="UP000053274">
    <property type="component" value="Unassembled WGS sequence"/>
</dbReference>
<evidence type="ECO:0008006" key="4">
    <source>
        <dbReference type="Google" id="ProtNLM"/>
    </source>
</evidence>
<keyword evidence="1" id="KW-0472">Membrane</keyword>
<dbReference type="Pfam" id="PF13830">
    <property type="entry name" value="DUF4192"/>
    <property type="match status" value="1"/>
</dbReference>
<sequence>MTTENMYVSITPLPLSTDPDFIESVNTFALHPDMADLTLLQRDGATAVIDLSMQFADRGYQCDIELLSQVLGRLCDIQVRDFALGTHNEKTFDIYWNMWLYLLRVAPVGFVAPVACLFATLAYERGDSELAYRALDRAAEDDPKYSLTILLRRVFGSGWPAAAFAAMRVELHPKVTAGIFDS</sequence>
<evidence type="ECO:0000313" key="2">
    <source>
        <dbReference type="EMBL" id="KRO36322.1"/>
    </source>
</evidence>
<dbReference type="EMBL" id="LIAM01000015">
    <property type="protein sequence ID" value="KRO36322.1"/>
    <property type="molecule type" value="Genomic_DNA"/>
</dbReference>
<organism evidence="2 3">
    <name type="scientific">Actinobacteria bacterium BACL15 MAG-120619-bin91</name>
    <dbReference type="NCBI Taxonomy" id="1655562"/>
    <lineage>
        <taxon>Bacteria</taxon>
        <taxon>Bacillati</taxon>
        <taxon>Actinomycetota</taxon>
        <taxon>Actinomycetes</taxon>
        <taxon>Actinomycetes incertae sedis</taxon>
        <taxon>ac1 cluster</taxon>
    </lineage>
</organism>
<reference evidence="2 3" key="1">
    <citation type="submission" date="2015-10" db="EMBL/GenBank/DDBJ databases">
        <title>Metagenome-Assembled Genomes uncover a global brackish microbiome.</title>
        <authorList>
            <person name="Hugerth L.W."/>
            <person name="Larsson J."/>
            <person name="Alneberg J."/>
            <person name="Lindh M.V."/>
            <person name="Legrand C."/>
            <person name="Pinhassi J."/>
            <person name="Andersson A.F."/>
        </authorList>
    </citation>
    <scope>NUCLEOTIDE SEQUENCE [LARGE SCALE GENOMIC DNA]</scope>
    <source>
        <strain evidence="2">BACL15 MAG-120619-bin91</strain>
    </source>
</reference>
<evidence type="ECO:0000313" key="3">
    <source>
        <dbReference type="Proteomes" id="UP000053274"/>
    </source>
</evidence>
<dbReference type="InterPro" id="IPR025447">
    <property type="entry name" value="DUF4192"/>
</dbReference>
<accession>A0A0R2PHE7</accession>
<proteinExistence type="predicted"/>
<name>A0A0R2PHE7_9ACTN</name>
<protein>
    <recommendedName>
        <fullName evidence="4">DUF4192 domain-containing protein</fullName>
    </recommendedName>
</protein>
<gene>
    <name evidence="2" type="ORF">ABR54_04315</name>
</gene>
<dbReference type="AlphaFoldDB" id="A0A0R2PHE7"/>
<comment type="caution">
    <text evidence="2">The sequence shown here is derived from an EMBL/GenBank/DDBJ whole genome shotgun (WGS) entry which is preliminary data.</text>
</comment>
<keyword evidence="1" id="KW-1133">Transmembrane helix</keyword>
<feature type="transmembrane region" description="Helical" evidence="1">
    <location>
        <begin position="98"/>
        <end position="123"/>
    </location>
</feature>